<organism evidence="2">
    <name type="scientific">Torque teno Leptonychotes weddellii virus-1</name>
    <dbReference type="NCBI Taxonomy" id="2012676"/>
    <lineage>
        <taxon>Viruses</taxon>
        <taxon>Monodnaviria</taxon>
        <taxon>Shotokuvirae</taxon>
        <taxon>Commensaviricota</taxon>
        <taxon>Cardeaviricetes</taxon>
        <taxon>Sanitavirales</taxon>
        <taxon>Anelloviridae</taxon>
        <taxon>Lambdatorquevirus</taxon>
        <taxon>Lambdatorquevirus phoci5</taxon>
    </lineage>
</organism>
<evidence type="ECO:0000313" key="2">
    <source>
        <dbReference type="EMBL" id="ASA48931.1"/>
    </source>
</evidence>
<feature type="compositionally biased region" description="Polar residues" evidence="1">
    <location>
        <begin position="35"/>
        <end position="46"/>
    </location>
</feature>
<proteinExistence type="predicted"/>
<feature type="compositionally biased region" description="Low complexity" evidence="1">
    <location>
        <begin position="79"/>
        <end position="90"/>
    </location>
</feature>
<feature type="region of interest" description="Disordered" evidence="1">
    <location>
        <begin position="1"/>
        <end position="47"/>
    </location>
</feature>
<name>A0A1Z2RWG7_9VIRU</name>
<sequence>MQSSHQHQGKIKQAAQTFRLTPYSKEELRDHRRSMTSYRETSTQTECSRRELMRELLDLIDLDSQPSWRDISPVRAPKSGSDSESLLESVSESEQESSSDFYWEDEENPGGEGPPLIPPQ</sequence>
<dbReference type="EMBL" id="KY246589">
    <property type="protein sequence ID" value="ASA48931.1"/>
    <property type="molecule type" value="Genomic_DNA"/>
</dbReference>
<evidence type="ECO:0000256" key="1">
    <source>
        <dbReference type="SAM" id="MobiDB-lite"/>
    </source>
</evidence>
<protein>
    <submittedName>
        <fullName evidence="2">ORF3</fullName>
    </submittedName>
</protein>
<feature type="region of interest" description="Disordered" evidence="1">
    <location>
        <begin position="63"/>
        <end position="120"/>
    </location>
</feature>
<reference evidence="2" key="1">
    <citation type="journal article" date="2017" name="Virus Evol.">
        <title>Diverse and highly recombinant anelloviruses associated with Weddell seals in Antarctica.</title>
        <authorList>
            <person name="Fahsbender E."/>
            <person name="Burns J.M."/>
            <person name="Kim S."/>
            <person name="Kraberger S."/>
            <person name="Frankfurter G."/>
            <person name="Eilers A."/>
            <person name="Shero M."/>
            <person name="Beltran R."/>
            <person name="Kirkham A."/>
            <person name="McCorkell R."/>
            <person name="Berngartt R."/>
            <person name="Male M.F."/>
            <person name="Ballard G."/>
            <person name="Ainley D.G."/>
            <person name="Breitbart M."/>
            <person name="Varsani A."/>
        </authorList>
    </citation>
    <scope>NUCLEOTIDE SEQUENCE</scope>
    <source>
        <strain evidence="2">TTLwV-1_gt11_wsp7</strain>
    </source>
</reference>
<feature type="compositionally biased region" description="Acidic residues" evidence="1">
    <location>
        <begin position="91"/>
        <end position="109"/>
    </location>
</feature>
<accession>A0A1Z2RWG7</accession>